<dbReference type="GeneID" id="72186896"/>
<dbReference type="InterPro" id="IPR055927">
    <property type="entry name" value="DUF7504"/>
</dbReference>
<accession>A0A8U0HTG3</accession>
<reference evidence="1 2" key="1">
    <citation type="submission" date="2022-04" db="EMBL/GenBank/DDBJ databases">
        <title>Diverse halophilic archaea isolated from saline environments.</title>
        <authorList>
            <person name="Cui H.-L."/>
        </authorList>
    </citation>
    <scope>NUCLEOTIDE SEQUENCE [LARGE SCALE GENOMIC DNA]</scope>
    <source>
        <strain evidence="1 2">XZYJT49</strain>
    </source>
</reference>
<evidence type="ECO:0000313" key="2">
    <source>
        <dbReference type="Proteomes" id="UP000830729"/>
    </source>
</evidence>
<dbReference type="RefSeq" id="WP_248650235.1">
    <property type="nucleotide sequence ID" value="NZ_CP096659.1"/>
</dbReference>
<dbReference type="EMBL" id="CP096659">
    <property type="protein sequence ID" value="UPV74188.1"/>
    <property type="molecule type" value="Genomic_DNA"/>
</dbReference>
<sequence>MSLQRARFRGDCSTDEFQEVLKRLKHDGCNLLVTGAVSEDVTVKATRTLLGASNAERKRVVALADSRTETVRERLPPGVESDDPNVWLIDQDARQRSVPKAVESAAVTIPSADAGQSALGRLREEIIAAIDYFSDADGGLEPAELRLSVSSLARMAHEHDPDRVARFVRSVSAMVRGVHGMAHYHLPRPDDDGVVERLSPLFDARIELRKRDGLPTEQRWHVPEHDQTTEWVRL</sequence>
<proteinExistence type="predicted"/>
<gene>
    <name evidence="1" type="ORF">M0R89_16815</name>
</gene>
<protein>
    <submittedName>
        <fullName evidence="1">Uncharacterized protein</fullName>
    </submittedName>
</protein>
<name>A0A8U0HTG3_9EURY</name>
<dbReference type="KEGG" id="halx:M0R89_16815"/>
<dbReference type="Proteomes" id="UP000830729">
    <property type="component" value="Chromosome"/>
</dbReference>
<evidence type="ECO:0000313" key="1">
    <source>
        <dbReference type="EMBL" id="UPV74188.1"/>
    </source>
</evidence>
<keyword evidence="2" id="KW-1185">Reference proteome</keyword>
<organism evidence="1 2">
    <name type="scientific">Halorussus limi</name>
    <dbReference type="NCBI Taxonomy" id="2938695"/>
    <lineage>
        <taxon>Archaea</taxon>
        <taxon>Methanobacteriati</taxon>
        <taxon>Methanobacteriota</taxon>
        <taxon>Stenosarchaea group</taxon>
        <taxon>Halobacteria</taxon>
        <taxon>Halobacteriales</taxon>
        <taxon>Haladaptataceae</taxon>
        <taxon>Halorussus</taxon>
    </lineage>
</organism>
<dbReference type="AlphaFoldDB" id="A0A8U0HTG3"/>
<dbReference type="Pfam" id="PF24336">
    <property type="entry name" value="DUF7504"/>
    <property type="match status" value="1"/>
</dbReference>